<dbReference type="EMBL" id="CP003629">
    <property type="protein sequence ID" value="AFQ46266.1"/>
    <property type="molecule type" value="Genomic_DNA"/>
</dbReference>
<keyword evidence="2" id="KW-1185">Reference proteome</keyword>
<sequence length="103" mass="11775">MNRPDQAIYLISTTISENDMGDFIEAKTKRLVFAEKKSIRQSEFYQAKATGLRPELSFVVWTREYAGEGKLEFDGKEYNIIRTFEPNSEDTELTCQGLVNGVV</sequence>
<evidence type="ECO:0000313" key="1">
    <source>
        <dbReference type="EMBL" id="AFQ46266.1"/>
    </source>
</evidence>
<reference evidence="1 2" key="1">
    <citation type="journal article" date="2012" name="J. Bacteriol.">
        <title>Complete genome sequences of Desulfosporosinus orientis DSM765T, Desulfosporosinus youngiae DSM17734T, Desulfosporosinus meridiei DSM13257T, and Desulfosporosinus acidiphilus DSM22704T.</title>
        <authorList>
            <person name="Pester M."/>
            <person name="Brambilla E."/>
            <person name="Alazard D."/>
            <person name="Rattei T."/>
            <person name="Weinmaier T."/>
            <person name="Han J."/>
            <person name="Lucas S."/>
            <person name="Lapidus A."/>
            <person name="Cheng J.F."/>
            <person name="Goodwin L."/>
            <person name="Pitluck S."/>
            <person name="Peters L."/>
            <person name="Ovchinnikova G."/>
            <person name="Teshima H."/>
            <person name="Detter J.C."/>
            <person name="Han C.S."/>
            <person name="Tapia R."/>
            <person name="Land M.L."/>
            <person name="Hauser L."/>
            <person name="Kyrpides N.C."/>
            <person name="Ivanova N.N."/>
            <person name="Pagani I."/>
            <person name="Huntmann M."/>
            <person name="Wei C.L."/>
            <person name="Davenport K.W."/>
            <person name="Daligault H."/>
            <person name="Chain P.S."/>
            <person name="Chen A."/>
            <person name="Mavromatis K."/>
            <person name="Markowitz V."/>
            <person name="Szeto E."/>
            <person name="Mikhailova N."/>
            <person name="Pati A."/>
            <person name="Wagner M."/>
            <person name="Woyke T."/>
            <person name="Ollivier B."/>
            <person name="Klenk H.P."/>
            <person name="Spring S."/>
            <person name="Loy A."/>
        </authorList>
    </citation>
    <scope>NUCLEOTIDE SEQUENCE [LARGE SCALE GENOMIC DNA]</scope>
    <source>
        <strain evidence="2">ATCC BAA-275 / DSM 13257 / NCIMB 13706 / S10</strain>
    </source>
</reference>
<accession>J7J5Q1</accession>
<dbReference type="NCBIfam" id="TIGR01563">
    <property type="entry name" value="gp16_SPP1"/>
    <property type="match status" value="1"/>
</dbReference>
<gene>
    <name evidence="1" type="ordered locus">Desmer_4460</name>
</gene>
<dbReference type="Proteomes" id="UP000005262">
    <property type="component" value="Chromosome"/>
</dbReference>
<dbReference type="RefSeq" id="WP_014905172.1">
    <property type="nucleotide sequence ID" value="NC_018515.1"/>
</dbReference>
<evidence type="ECO:0000313" key="2">
    <source>
        <dbReference type="Proteomes" id="UP000005262"/>
    </source>
</evidence>
<protein>
    <submittedName>
        <fullName evidence="1">Phage head-tail adaptor, putative, SPP1 family</fullName>
    </submittedName>
</protein>
<organism evidence="1 2">
    <name type="scientific">Desulfosporosinus meridiei (strain ATCC BAA-275 / DSM 13257 / KCTC 12902 / NCIMB 13706 / S10)</name>
    <dbReference type="NCBI Taxonomy" id="768704"/>
    <lineage>
        <taxon>Bacteria</taxon>
        <taxon>Bacillati</taxon>
        <taxon>Bacillota</taxon>
        <taxon>Clostridia</taxon>
        <taxon>Eubacteriales</taxon>
        <taxon>Desulfitobacteriaceae</taxon>
        <taxon>Desulfosporosinus</taxon>
    </lineage>
</organism>
<dbReference type="AlphaFoldDB" id="J7J5Q1"/>
<dbReference type="OrthoDB" id="2051942at2"/>
<name>J7J5Q1_DESMD</name>
<reference evidence="2" key="2">
    <citation type="submission" date="2012-08" db="EMBL/GenBank/DDBJ databases">
        <title>Finished genome of Desulfosporosinus meridiei DSM 13257.</title>
        <authorList>
            <person name="Huntemann M."/>
            <person name="Wei C.-L."/>
            <person name="Han J."/>
            <person name="Detter J.C."/>
            <person name="Han C."/>
            <person name="Davenport K."/>
            <person name="Daligault H."/>
            <person name="Erkkila T."/>
            <person name="Gu W."/>
            <person name="Munk A.C.C."/>
            <person name="Teshima H."/>
            <person name="Xu Y."/>
            <person name="Chain P."/>
            <person name="Tapia R."/>
            <person name="Chen A."/>
            <person name="Krypides N."/>
            <person name="Mavromatis K."/>
            <person name="Markowitz V."/>
            <person name="Szeto E."/>
            <person name="Ivanova N."/>
            <person name="Mikhailova N."/>
            <person name="Ovchinnikova G."/>
            <person name="Pagani I."/>
            <person name="Pati A."/>
            <person name="Goodwin L."/>
            <person name="Peters L."/>
            <person name="Pitluck S."/>
            <person name="Woyke T."/>
            <person name="Pester M."/>
            <person name="Spring S."/>
            <person name="Ollivier B."/>
            <person name="Rattei T."/>
            <person name="Klenk H.-P."/>
            <person name="Wagner M."/>
            <person name="Loy A."/>
        </authorList>
    </citation>
    <scope>NUCLEOTIDE SEQUENCE [LARGE SCALE GENOMIC DNA]</scope>
    <source>
        <strain evidence="2">ATCC BAA-275 / DSM 13257 / NCIMB 13706 / S10</strain>
    </source>
</reference>
<dbReference type="STRING" id="768704.Desmer_4460"/>
<dbReference type="KEGG" id="dmi:Desmer_4460"/>
<dbReference type="HOGENOM" id="CLU_172375_1_0_9"/>
<dbReference type="InterPro" id="IPR008767">
    <property type="entry name" value="Phage_SPP1_head-tail_adaptor"/>
</dbReference>
<proteinExistence type="predicted"/>
<dbReference type="eggNOG" id="COG5614">
    <property type="taxonomic scope" value="Bacteria"/>
</dbReference>